<evidence type="ECO:0000313" key="2">
    <source>
        <dbReference type="Proteomes" id="UP000492821"/>
    </source>
</evidence>
<evidence type="ECO:0000313" key="3">
    <source>
        <dbReference type="WBParaSite" id="Pan_g3182.t1"/>
    </source>
</evidence>
<dbReference type="AlphaFoldDB" id="A0A7E4VV54"/>
<name>A0A7E4VV54_PANRE</name>
<sequence length="155" mass="16782">MGSFVIICFSSTSDFGGCNQCPQGYTPAAIGAFEDRHVWKLDRRLGKITSSGFHASICGDIVFEHDGTINVLVVEMLYGISVSLLNAEILIATTTSAQRKEDTNNKATISIIIAVVILILLMIIASAALLYYCWCKKRSPTSVTVSTVHKTSDGF</sequence>
<evidence type="ECO:0000256" key="1">
    <source>
        <dbReference type="SAM" id="Phobius"/>
    </source>
</evidence>
<protein>
    <submittedName>
        <fullName evidence="3">Uncharacterized protein</fullName>
    </submittedName>
</protein>
<reference evidence="3" key="2">
    <citation type="submission" date="2020-10" db="UniProtKB">
        <authorList>
            <consortium name="WormBaseParasite"/>
        </authorList>
    </citation>
    <scope>IDENTIFICATION</scope>
</reference>
<accession>A0A7E4VV54</accession>
<keyword evidence="2" id="KW-1185">Reference proteome</keyword>
<feature type="transmembrane region" description="Helical" evidence="1">
    <location>
        <begin position="109"/>
        <end position="132"/>
    </location>
</feature>
<keyword evidence="1" id="KW-0472">Membrane</keyword>
<reference evidence="2" key="1">
    <citation type="journal article" date="2013" name="Genetics">
        <title>The draft genome and transcriptome of Panagrellus redivivus are shaped by the harsh demands of a free-living lifestyle.</title>
        <authorList>
            <person name="Srinivasan J."/>
            <person name="Dillman A.R."/>
            <person name="Macchietto M.G."/>
            <person name="Heikkinen L."/>
            <person name="Lakso M."/>
            <person name="Fracchia K.M."/>
            <person name="Antoshechkin I."/>
            <person name="Mortazavi A."/>
            <person name="Wong G."/>
            <person name="Sternberg P.W."/>
        </authorList>
    </citation>
    <scope>NUCLEOTIDE SEQUENCE [LARGE SCALE GENOMIC DNA]</scope>
    <source>
        <strain evidence="2">MT8872</strain>
    </source>
</reference>
<proteinExistence type="predicted"/>
<keyword evidence="1" id="KW-0812">Transmembrane</keyword>
<dbReference type="Proteomes" id="UP000492821">
    <property type="component" value="Unassembled WGS sequence"/>
</dbReference>
<keyword evidence="1" id="KW-1133">Transmembrane helix</keyword>
<organism evidence="2 3">
    <name type="scientific">Panagrellus redivivus</name>
    <name type="common">Microworm</name>
    <dbReference type="NCBI Taxonomy" id="6233"/>
    <lineage>
        <taxon>Eukaryota</taxon>
        <taxon>Metazoa</taxon>
        <taxon>Ecdysozoa</taxon>
        <taxon>Nematoda</taxon>
        <taxon>Chromadorea</taxon>
        <taxon>Rhabditida</taxon>
        <taxon>Tylenchina</taxon>
        <taxon>Panagrolaimomorpha</taxon>
        <taxon>Panagrolaimoidea</taxon>
        <taxon>Panagrolaimidae</taxon>
        <taxon>Panagrellus</taxon>
    </lineage>
</organism>
<dbReference type="WBParaSite" id="Pan_g3182.t1">
    <property type="protein sequence ID" value="Pan_g3182.t1"/>
    <property type="gene ID" value="Pan_g3182"/>
</dbReference>
<feature type="transmembrane region" description="Helical" evidence="1">
    <location>
        <begin position="76"/>
        <end position="97"/>
    </location>
</feature>